<dbReference type="Gene3D" id="2.40.280.10">
    <property type="match status" value="1"/>
</dbReference>
<dbReference type="Proteomes" id="UP000034603">
    <property type="component" value="Unassembled WGS sequence"/>
</dbReference>
<dbReference type="NCBIfam" id="NF003843">
    <property type="entry name" value="PRK05422.1"/>
    <property type="match status" value="1"/>
</dbReference>
<comment type="caution">
    <text evidence="4">The sequence shown here is derived from an EMBL/GenBank/DDBJ whole genome shotgun (WGS) entry which is preliminary data.</text>
</comment>
<dbReference type="InterPro" id="IPR000037">
    <property type="entry name" value="SsrA-bd_prot"/>
</dbReference>
<reference evidence="4 5" key="1">
    <citation type="journal article" date="2015" name="Nature">
        <title>rRNA introns, odd ribosomes, and small enigmatic genomes across a large radiation of phyla.</title>
        <authorList>
            <person name="Brown C.T."/>
            <person name="Hug L.A."/>
            <person name="Thomas B.C."/>
            <person name="Sharon I."/>
            <person name="Castelle C.J."/>
            <person name="Singh A."/>
            <person name="Wilkins M.J."/>
            <person name="Williams K.H."/>
            <person name="Banfield J.F."/>
        </authorList>
    </citation>
    <scope>NUCLEOTIDE SEQUENCE [LARGE SCALE GENOMIC DNA]</scope>
</reference>
<dbReference type="AlphaFoldDB" id="A0A0G0KTC2"/>
<evidence type="ECO:0000313" key="4">
    <source>
        <dbReference type="EMBL" id="KKQ43816.1"/>
    </source>
</evidence>
<dbReference type="PANTHER" id="PTHR30308:SF2">
    <property type="entry name" value="SSRA-BINDING PROTEIN"/>
    <property type="match status" value="1"/>
</dbReference>
<organism evidence="4 5">
    <name type="scientific">Candidatus Woesebacteria bacterium GW2011_GWA1_37_8</name>
    <dbReference type="NCBI Taxonomy" id="1618546"/>
    <lineage>
        <taxon>Bacteria</taxon>
        <taxon>Candidatus Woeseibacteriota</taxon>
    </lineage>
</organism>
<dbReference type="HAMAP" id="MF_00023">
    <property type="entry name" value="SmpB"/>
    <property type="match status" value="1"/>
</dbReference>
<comment type="similarity">
    <text evidence="3">Belongs to the SmpB family.</text>
</comment>
<evidence type="ECO:0000256" key="1">
    <source>
        <dbReference type="ARBA" id="ARBA00022490"/>
    </source>
</evidence>
<dbReference type="GO" id="GO:0003723">
    <property type="term" value="F:RNA binding"/>
    <property type="evidence" value="ECO:0007669"/>
    <property type="project" value="UniProtKB-UniRule"/>
</dbReference>
<dbReference type="SUPFAM" id="SSF74982">
    <property type="entry name" value="Small protein B (SmpB)"/>
    <property type="match status" value="1"/>
</dbReference>
<dbReference type="PATRIC" id="fig|1618546.3.peg.871"/>
<dbReference type="NCBIfam" id="TIGR00086">
    <property type="entry name" value="smpB"/>
    <property type="match status" value="1"/>
</dbReference>
<keyword evidence="1 3" id="KW-0963">Cytoplasm</keyword>
<proteinExistence type="inferred from homology"/>
<protein>
    <recommendedName>
        <fullName evidence="3">SsrA-binding protein</fullName>
    </recommendedName>
    <alternativeName>
        <fullName evidence="3">Small protein B</fullName>
    </alternativeName>
</protein>
<evidence type="ECO:0000256" key="3">
    <source>
        <dbReference type="HAMAP-Rule" id="MF_00023"/>
    </source>
</evidence>
<keyword evidence="2 3" id="KW-0694">RNA-binding</keyword>
<name>A0A0G0KTC2_9BACT</name>
<comment type="subcellular location">
    <subcellularLocation>
        <location evidence="3">Cytoplasm</location>
    </subcellularLocation>
    <text evidence="3">The tmRNA-SmpB complex associates with stalled 70S ribosomes.</text>
</comment>
<accession>A0A0G0KTC2</accession>
<dbReference type="GO" id="GO:0070930">
    <property type="term" value="P:trans-translation-dependent protein tagging"/>
    <property type="evidence" value="ECO:0007669"/>
    <property type="project" value="TreeGrafter"/>
</dbReference>
<dbReference type="CDD" id="cd09294">
    <property type="entry name" value="SmpB"/>
    <property type="match status" value="1"/>
</dbReference>
<dbReference type="EMBL" id="LBTR01000041">
    <property type="protein sequence ID" value="KKQ43816.1"/>
    <property type="molecule type" value="Genomic_DNA"/>
</dbReference>
<comment type="function">
    <text evidence="3">Required for rescue of stalled ribosomes mediated by trans-translation. Binds to transfer-messenger RNA (tmRNA), required for stable association of tmRNA with ribosomes. tmRNA and SmpB together mimic tRNA shape, replacing the anticodon stem-loop with SmpB. tmRNA is encoded by the ssrA gene; the 2 termini fold to resemble tRNA(Ala) and it encodes a 'tag peptide', a short internal open reading frame. During trans-translation Ala-aminoacylated tmRNA acts like a tRNA, entering the A-site of stalled ribosomes, displacing the stalled mRNA. The ribosome then switches to translate the ORF on the tmRNA; the nascent peptide is terminated with the 'tag peptide' encoded by the tmRNA and targeted for degradation. The ribosome is freed to recommence translation, which seems to be the essential function of trans-translation.</text>
</comment>
<evidence type="ECO:0000256" key="2">
    <source>
        <dbReference type="ARBA" id="ARBA00022884"/>
    </source>
</evidence>
<dbReference type="GO" id="GO:0070929">
    <property type="term" value="P:trans-translation"/>
    <property type="evidence" value="ECO:0007669"/>
    <property type="project" value="UniProtKB-UniRule"/>
</dbReference>
<evidence type="ECO:0000313" key="5">
    <source>
        <dbReference type="Proteomes" id="UP000034603"/>
    </source>
</evidence>
<dbReference type="InterPro" id="IPR023620">
    <property type="entry name" value="SmpB"/>
</dbReference>
<gene>
    <name evidence="3" type="primary">smpB</name>
    <name evidence="4" type="ORF">US62_C0041G0005</name>
</gene>
<sequence length="144" mass="16586">MAILNKKAGFEYFLYERFEAGISLIGGEVRSVRKNNVDLSNSYAKFVDNELFLVNANIPIEGKKDYVPTRSRKLLLHKSELISITSKLKAKKLTLVPVKMYNKGRLIKVELALAKSKRSFEKRDSIKKKDIERDLAEQFADKYN</sequence>
<dbReference type="Pfam" id="PF01668">
    <property type="entry name" value="SmpB"/>
    <property type="match status" value="1"/>
</dbReference>
<dbReference type="PANTHER" id="PTHR30308">
    <property type="entry name" value="TMRNA-BINDING COMPONENT OF TRANS-TRANSLATION TAGGING COMPLEX"/>
    <property type="match status" value="1"/>
</dbReference>
<dbReference type="GO" id="GO:0005829">
    <property type="term" value="C:cytosol"/>
    <property type="evidence" value="ECO:0007669"/>
    <property type="project" value="TreeGrafter"/>
</dbReference>